<accession>A0A9P6AY74</accession>
<protein>
    <submittedName>
        <fullName evidence="2">Uncharacterized protein</fullName>
    </submittedName>
</protein>
<proteinExistence type="predicted"/>
<feature type="region of interest" description="Disordered" evidence="1">
    <location>
        <begin position="259"/>
        <end position="283"/>
    </location>
</feature>
<feature type="region of interest" description="Disordered" evidence="1">
    <location>
        <begin position="329"/>
        <end position="372"/>
    </location>
</feature>
<evidence type="ECO:0000256" key="1">
    <source>
        <dbReference type="SAM" id="MobiDB-lite"/>
    </source>
</evidence>
<comment type="caution">
    <text evidence="2">The sequence shown here is derived from an EMBL/GenBank/DDBJ whole genome shotgun (WGS) entry which is preliminary data.</text>
</comment>
<feature type="region of interest" description="Disordered" evidence="1">
    <location>
        <begin position="410"/>
        <end position="463"/>
    </location>
</feature>
<evidence type="ECO:0000313" key="2">
    <source>
        <dbReference type="EMBL" id="KAF9512956.1"/>
    </source>
</evidence>
<evidence type="ECO:0000313" key="3">
    <source>
        <dbReference type="Proteomes" id="UP000886523"/>
    </source>
</evidence>
<name>A0A9P6AY74_9AGAM</name>
<dbReference type="EMBL" id="MU128980">
    <property type="protein sequence ID" value="KAF9512956.1"/>
    <property type="molecule type" value="Genomic_DNA"/>
</dbReference>
<keyword evidence="3" id="KW-1185">Reference proteome</keyword>
<reference evidence="2" key="1">
    <citation type="journal article" date="2020" name="Nat. Commun.">
        <title>Large-scale genome sequencing of mycorrhizal fungi provides insights into the early evolution of symbiotic traits.</title>
        <authorList>
            <person name="Miyauchi S."/>
            <person name="Kiss E."/>
            <person name="Kuo A."/>
            <person name="Drula E."/>
            <person name="Kohler A."/>
            <person name="Sanchez-Garcia M."/>
            <person name="Morin E."/>
            <person name="Andreopoulos B."/>
            <person name="Barry K.W."/>
            <person name="Bonito G."/>
            <person name="Buee M."/>
            <person name="Carver A."/>
            <person name="Chen C."/>
            <person name="Cichocki N."/>
            <person name="Clum A."/>
            <person name="Culley D."/>
            <person name="Crous P.W."/>
            <person name="Fauchery L."/>
            <person name="Girlanda M."/>
            <person name="Hayes R.D."/>
            <person name="Keri Z."/>
            <person name="LaButti K."/>
            <person name="Lipzen A."/>
            <person name="Lombard V."/>
            <person name="Magnuson J."/>
            <person name="Maillard F."/>
            <person name="Murat C."/>
            <person name="Nolan M."/>
            <person name="Ohm R.A."/>
            <person name="Pangilinan J."/>
            <person name="Pereira M.F."/>
            <person name="Perotto S."/>
            <person name="Peter M."/>
            <person name="Pfister S."/>
            <person name="Riley R."/>
            <person name="Sitrit Y."/>
            <person name="Stielow J.B."/>
            <person name="Szollosi G."/>
            <person name="Zifcakova L."/>
            <person name="Stursova M."/>
            <person name="Spatafora J.W."/>
            <person name="Tedersoo L."/>
            <person name="Vaario L.M."/>
            <person name="Yamada A."/>
            <person name="Yan M."/>
            <person name="Wang P."/>
            <person name="Xu J."/>
            <person name="Bruns T."/>
            <person name="Baldrian P."/>
            <person name="Vilgalys R."/>
            <person name="Dunand C."/>
            <person name="Henrissat B."/>
            <person name="Grigoriev I.V."/>
            <person name="Hibbett D."/>
            <person name="Nagy L.G."/>
            <person name="Martin F.M."/>
        </authorList>
    </citation>
    <scope>NUCLEOTIDE SEQUENCE</scope>
    <source>
        <strain evidence="2">UP504</strain>
    </source>
</reference>
<dbReference type="Proteomes" id="UP000886523">
    <property type="component" value="Unassembled WGS sequence"/>
</dbReference>
<organism evidence="2 3">
    <name type="scientific">Hydnum rufescens UP504</name>
    <dbReference type="NCBI Taxonomy" id="1448309"/>
    <lineage>
        <taxon>Eukaryota</taxon>
        <taxon>Fungi</taxon>
        <taxon>Dikarya</taxon>
        <taxon>Basidiomycota</taxon>
        <taxon>Agaricomycotina</taxon>
        <taxon>Agaricomycetes</taxon>
        <taxon>Cantharellales</taxon>
        <taxon>Hydnaceae</taxon>
        <taxon>Hydnum</taxon>
    </lineage>
</organism>
<feature type="compositionally biased region" description="Basic residues" evidence="1">
    <location>
        <begin position="413"/>
        <end position="425"/>
    </location>
</feature>
<dbReference type="AlphaFoldDB" id="A0A9P6AY74"/>
<sequence length="463" mass="50952">MPSPLAELEMRYQSHFLPPGVGHHPAVSRNFYVEYSGDGPPASIKLGFAPTSSSSDMYQHSIRYLMTPAIYSRSYMENITSTFDRDVDADPESDVASELVCAVHSPEISALGDAISSPLSGQRSKYDVEEEEIADDDFCGFTDEQLDETYYALSPRARGWQRIRSNWLKGVPSNVPPVSLAHHRSSRSPLLCILEKIDASRKSAPNDLRNADEVAEAETDTCPQEEDRASFFKGYIESRNGAQSMFYCLSFVPRDRLGPKDAAKSRPVERDGSGLGDESGERSFKPRTLLTLSIASPERIHHGVHPLNWEVVSSSSAVVDDESIRTRSICGDSVGMSSKSTSEGRLDEPSSESPSAPGDRGGARPTNDGPTLGTLESALVFLAKERLRLSIRLDYEQSGMEWTSLGDIEHPKRASRKAKTERHRTRLDPLQPIDGDESRPETAAELPSSYDSHDDTFHGPSAV</sequence>
<feature type="compositionally biased region" description="Basic and acidic residues" evidence="1">
    <location>
        <begin position="259"/>
        <end position="272"/>
    </location>
</feature>
<gene>
    <name evidence="2" type="ORF">BS47DRAFT_1485997</name>
</gene>